<dbReference type="InterPro" id="IPR018234">
    <property type="entry name" value="GTP_CycHdrlase_I_CS"/>
</dbReference>
<dbReference type="Pfam" id="PF01227">
    <property type="entry name" value="GTP_cyclohydroI"/>
    <property type="match status" value="1"/>
</dbReference>
<evidence type="ECO:0000256" key="1">
    <source>
        <dbReference type="ARBA" id="ARBA00001052"/>
    </source>
</evidence>
<dbReference type="InterPro" id="IPR001474">
    <property type="entry name" value="GTP_CycHdrlase_I"/>
</dbReference>
<evidence type="ECO:0000313" key="10">
    <source>
        <dbReference type="EMBL" id="KAK4534676.1"/>
    </source>
</evidence>
<dbReference type="GO" id="GO:0003934">
    <property type="term" value="F:GTP cyclohydrolase I activity"/>
    <property type="evidence" value="ECO:0007669"/>
    <property type="project" value="UniProtKB-EC"/>
</dbReference>
<evidence type="ECO:0000313" key="11">
    <source>
        <dbReference type="Proteomes" id="UP001301350"/>
    </source>
</evidence>
<reference evidence="10 11" key="1">
    <citation type="submission" date="2022-07" db="EMBL/GenBank/DDBJ databases">
        <title>Genome-wide signatures of adaptation to extreme environments.</title>
        <authorList>
            <person name="Cho C.H."/>
            <person name="Yoon H.S."/>
        </authorList>
    </citation>
    <scope>NUCLEOTIDE SEQUENCE [LARGE SCALE GENOMIC DNA]</scope>
    <source>
        <strain evidence="10 11">DBV 063 E5</strain>
    </source>
</reference>
<keyword evidence="11" id="KW-1185">Reference proteome</keyword>
<dbReference type="GO" id="GO:0005737">
    <property type="term" value="C:cytoplasm"/>
    <property type="evidence" value="ECO:0007669"/>
    <property type="project" value="TreeGrafter"/>
</dbReference>
<dbReference type="PROSITE" id="PS00859">
    <property type="entry name" value="GTP_CYCLOHYDROL_1_1"/>
    <property type="match status" value="1"/>
</dbReference>
<keyword evidence="6" id="KW-0378">Hydrolase</keyword>
<dbReference type="GO" id="GO:0006729">
    <property type="term" value="P:tetrahydrobiopterin biosynthetic process"/>
    <property type="evidence" value="ECO:0007669"/>
    <property type="project" value="TreeGrafter"/>
</dbReference>
<comment type="similarity">
    <text evidence="3">Belongs to the GTP cyclohydrolase I family.</text>
</comment>
<feature type="domain" description="GTP cyclohydrolase I" evidence="9">
    <location>
        <begin position="128"/>
        <end position="305"/>
    </location>
</feature>
<dbReference type="InterPro" id="IPR020602">
    <property type="entry name" value="GTP_CycHdrlase_I_dom"/>
</dbReference>
<dbReference type="NCBIfam" id="NF006825">
    <property type="entry name" value="PRK09347.1-2"/>
    <property type="match status" value="1"/>
</dbReference>
<dbReference type="NCBIfam" id="NF006826">
    <property type="entry name" value="PRK09347.1-3"/>
    <property type="match status" value="1"/>
</dbReference>
<evidence type="ECO:0000256" key="5">
    <source>
        <dbReference type="ARBA" id="ARBA00017272"/>
    </source>
</evidence>
<dbReference type="FunFam" id="3.30.1130.10:FF:000001">
    <property type="entry name" value="GTP cyclohydrolase 1"/>
    <property type="match status" value="1"/>
</dbReference>
<comment type="caution">
    <text evidence="10">The sequence shown here is derived from an EMBL/GenBank/DDBJ whole genome shotgun (WGS) entry which is preliminary data.</text>
</comment>
<dbReference type="AlphaFoldDB" id="A0AAV9IRG8"/>
<dbReference type="InterPro" id="IPR043133">
    <property type="entry name" value="GTP-CH-I_C/QueF"/>
</dbReference>
<dbReference type="EC" id="3.5.4.16" evidence="4"/>
<dbReference type="EMBL" id="JANCYW010000002">
    <property type="protein sequence ID" value="KAK4534676.1"/>
    <property type="molecule type" value="Genomic_DNA"/>
</dbReference>
<gene>
    <name evidence="10" type="ORF">CDCA_CDCA02G0701</name>
</gene>
<feature type="region of interest" description="Disordered" evidence="8">
    <location>
        <begin position="100"/>
        <end position="122"/>
    </location>
</feature>
<sequence length="307" mass="33035">MAPPEAERVSGARRLRPSKDMTHCNGRGGETLGGAEPVDGSGSCESGADVSITAHKPASLSSPVTAWVNGVCKRCGGGMDPLLNGVHAVPSVPAAAVDARAPPRADGEVTAAALSPDQRSDRERQEVIAAAMRAILNELGVDMHGDGIAGTPERYARTLLEFTAGYAQQPAEVLGGAEFREDFGEMVLMRDVDIWSLCEHHLVPFFGRCHIAYLPSGKVVGLSKLARVAEMYARRLQVQERLTRQIADCIDELIRPKGVAVYIEATHLCMSMRGVRKPDAKTITTAMRGEFATNASLRQEFIDMVNR</sequence>
<protein>
    <recommendedName>
        <fullName evidence="5">GTP cyclohydrolase 1</fullName>
        <ecNumber evidence="4">3.5.4.16</ecNumber>
    </recommendedName>
    <alternativeName>
        <fullName evidence="7">GTP cyclohydrolase I</fullName>
    </alternativeName>
</protein>
<dbReference type="GO" id="GO:0046654">
    <property type="term" value="P:tetrahydrofolate biosynthetic process"/>
    <property type="evidence" value="ECO:0007669"/>
    <property type="project" value="InterPro"/>
</dbReference>
<dbReference type="Gene3D" id="3.30.1130.10">
    <property type="match status" value="1"/>
</dbReference>
<proteinExistence type="inferred from homology"/>
<dbReference type="PANTHER" id="PTHR11109">
    <property type="entry name" value="GTP CYCLOHYDROLASE I"/>
    <property type="match status" value="1"/>
</dbReference>
<organism evidence="10 11">
    <name type="scientific">Cyanidium caldarium</name>
    <name type="common">Red alga</name>
    <dbReference type="NCBI Taxonomy" id="2771"/>
    <lineage>
        <taxon>Eukaryota</taxon>
        <taxon>Rhodophyta</taxon>
        <taxon>Bangiophyceae</taxon>
        <taxon>Cyanidiales</taxon>
        <taxon>Cyanidiaceae</taxon>
        <taxon>Cyanidium</taxon>
    </lineage>
</organism>
<comment type="pathway">
    <text evidence="2">Cofactor biosynthesis; 7,8-dihydroneopterin triphosphate biosynthesis; 7,8-dihydroneopterin triphosphate from GTP: step 1/1.</text>
</comment>
<evidence type="ECO:0000256" key="3">
    <source>
        <dbReference type="ARBA" id="ARBA00008085"/>
    </source>
</evidence>
<evidence type="ECO:0000256" key="2">
    <source>
        <dbReference type="ARBA" id="ARBA00005080"/>
    </source>
</evidence>
<evidence type="ECO:0000256" key="4">
    <source>
        <dbReference type="ARBA" id="ARBA00012715"/>
    </source>
</evidence>
<accession>A0AAV9IRG8</accession>
<evidence type="ECO:0000256" key="8">
    <source>
        <dbReference type="SAM" id="MobiDB-lite"/>
    </source>
</evidence>
<feature type="compositionally biased region" description="Basic and acidic residues" evidence="8">
    <location>
        <begin position="1"/>
        <end position="10"/>
    </location>
</feature>
<dbReference type="NCBIfam" id="TIGR00063">
    <property type="entry name" value="folE"/>
    <property type="match status" value="1"/>
</dbReference>
<dbReference type="Gene3D" id="1.10.286.10">
    <property type="match status" value="1"/>
</dbReference>
<dbReference type="Proteomes" id="UP001301350">
    <property type="component" value="Unassembled WGS sequence"/>
</dbReference>
<evidence type="ECO:0000256" key="7">
    <source>
        <dbReference type="ARBA" id="ARBA00030854"/>
    </source>
</evidence>
<dbReference type="InterPro" id="IPR043134">
    <property type="entry name" value="GTP-CH-I_N"/>
</dbReference>
<dbReference type="SUPFAM" id="SSF55620">
    <property type="entry name" value="Tetrahydrobiopterin biosynthesis enzymes-like"/>
    <property type="match status" value="1"/>
</dbReference>
<dbReference type="PROSITE" id="PS00860">
    <property type="entry name" value="GTP_CYCLOHYDROL_1_2"/>
    <property type="match status" value="1"/>
</dbReference>
<dbReference type="HAMAP" id="MF_00223">
    <property type="entry name" value="FolE"/>
    <property type="match status" value="1"/>
</dbReference>
<name>A0AAV9IRG8_CYACA</name>
<dbReference type="GO" id="GO:0008270">
    <property type="term" value="F:zinc ion binding"/>
    <property type="evidence" value="ECO:0007669"/>
    <property type="project" value="TreeGrafter"/>
</dbReference>
<feature type="region of interest" description="Disordered" evidence="8">
    <location>
        <begin position="1"/>
        <end position="47"/>
    </location>
</feature>
<evidence type="ECO:0000259" key="9">
    <source>
        <dbReference type="Pfam" id="PF01227"/>
    </source>
</evidence>
<dbReference type="GO" id="GO:0005525">
    <property type="term" value="F:GTP binding"/>
    <property type="evidence" value="ECO:0007669"/>
    <property type="project" value="TreeGrafter"/>
</dbReference>
<dbReference type="PANTHER" id="PTHR11109:SF7">
    <property type="entry name" value="GTP CYCLOHYDROLASE 1"/>
    <property type="match status" value="1"/>
</dbReference>
<evidence type="ECO:0000256" key="6">
    <source>
        <dbReference type="ARBA" id="ARBA00022801"/>
    </source>
</evidence>
<comment type="catalytic activity">
    <reaction evidence="1">
        <text>GTP + H2O = 7,8-dihydroneopterin 3'-triphosphate + formate + H(+)</text>
        <dbReference type="Rhea" id="RHEA:17473"/>
        <dbReference type="ChEBI" id="CHEBI:15377"/>
        <dbReference type="ChEBI" id="CHEBI:15378"/>
        <dbReference type="ChEBI" id="CHEBI:15740"/>
        <dbReference type="ChEBI" id="CHEBI:37565"/>
        <dbReference type="ChEBI" id="CHEBI:58462"/>
        <dbReference type="EC" id="3.5.4.16"/>
    </reaction>
</comment>